<dbReference type="KEGG" id="epl:P4G45_11875"/>
<evidence type="ECO:0000313" key="4">
    <source>
        <dbReference type="EMBL" id="XBH09179.1"/>
    </source>
</evidence>
<sequence length="262" mass="30461">MPQKLSVAIITLNEEANLRRTLASVQFADEVIVLDSGSTDSTLEIAGSFKNTKVFCEEWKGFSQQKNSAIEKCSGTWVLSLDADEELSPELQTEIRLLLIGEPRADAYLLRRRNLFLGRWIRYGGYYPDAKLRLFRHHAANFAPPARFTERPVHETITFEGKLETLHHDLIHHAYPTIESYIEHMDRYSTLGAQIVIERGKTSRSWMAFYWNIVAVPTFTFTWNYFFRLGFLDGREGLLLHLYHSTYTSWKYAKAWQTISKR</sequence>
<evidence type="ECO:0000256" key="1">
    <source>
        <dbReference type="ARBA" id="ARBA00038494"/>
    </source>
</evidence>
<reference evidence="5" key="1">
    <citation type="submission" date="2023-03" db="EMBL/GenBank/DDBJ databases">
        <title>Edaphobacter sp.</title>
        <authorList>
            <person name="Huber K.J."/>
            <person name="Papendorf J."/>
            <person name="Pilke C."/>
            <person name="Bunk B."/>
            <person name="Sproeer C."/>
            <person name="Pester M."/>
        </authorList>
    </citation>
    <scope>NUCLEOTIDE SEQUENCE</scope>
    <source>
        <strain evidence="4">DSM 109919</strain>
        <strain evidence="5">DSM 109920</strain>
    </source>
</reference>
<feature type="domain" description="Glycosyltransferase 2-like" evidence="3">
    <location>
        <begin position="6"/>
        <end position="118"/>
    </location>
</feature>
<dbReference type="RefSeq" id="WP_348266689.1">
    <property type="nucleotide sequence ID" value="NZ_CP121194.1"/>
</dbReference>
<keyword evidence="5" id="KW-0328">Glycosyltransferase</keyword>
<evidence type="ECO:0000256" key="2">
    <source>
        <dbReference type="SAM" id="Phobius"/>
    </source>
</evidence>
<dbReference type="InterPro" id="IPR029044">
    <property type="entry name" value="Nucleotide-diphossugar_trans"/>
</dbReference>
<dbReference type="SUPFAM" id="SSF53448">
    <property type="entry name" value="Nucleotide-diphospho-sugar transferases"/>
    <property type="match status" value="1"/>
</dbReference>
<dbReference type="GO" id="GO:0016757">
    <property type="term" value="F:glycosyltransferase activity"/>
    <property type="evidence" value="ECO:0007669"/>
    <property type="project" value="UniProtKB-KW"/>
</dbReference>
<keyword evidence="5" id="KW-0808">Transferase</keyword>
<feature type="transmembrane region" description="Helical" evidence="2">
    <location>
        <begin position="209"/>
        <end position="227"/>
    </location>
</feature>
<dbReference type="AlphaFoldDB" id="A0AAU7D599"/>
<evidence type="ECO:0000259" key="3">
    <source>
        <dbReference type="Pfam" id="PF00535"/>
    </source>
</evidence>
<accession>A0AAU7D599</accession>
<protein>
    <submittedName>
        <fullName evidence="5">Glycosyltransferase family 2 protein</fullName>
        <ecNumber evidence="5">2.4.-.-</ecNumber>
    </submittedName>
</protein>
<dbReference type="Gene3D" id="3.90.550.10">
    <property type="entry name" value="Spore Coat Polysaccharide Biosynthesis Protein SpsA, Chain A"/>
    <property type="match status" value="1"/>
</dbReference>
<dbReference type="EC" id="2.4.-.-" evidence="5"/>
<dbReference type="EMBL" id="CP121194">
    <property type="protein sequence ID" value="XBH09179.1"/>
    <property type="molecule type" value="Genomic_DNA"/>
</dbReference>
<keyword evidence="2" id="KW-1133">Transmembrane helix</keyword>
<gene>
    <name evidence="4" type="ORF">P4G45_11875</name>
    <name evidence="5" type="ORF">P8936_11870</name>
</gene>
<dbReference type="EMBL" id="CP121195">
    <property type="protein sequence ID" value="XBH12393.1"/>
    <property type="molecule type" value="Genomic_DNA"/>
</dbReference>
<keyword evidence="2" id="KW-0812">Transmembrane</keyword>
<dbReference type="Pfam" id="PF00535">
    <property type="entry name" value="Glycos_transf_2"/>
    <property type="match status" value="1"/>
</dbReference>
<dbReference type="CDD" id="cd02511">
    <property type="entry name" value="Beta4Glucosyltransferase"/>
    <property type="match status" value="1"/>
</dbReference>
<evidence type="ECO:0000313" key="5">
    <source>
        <dbReference type="EMBL" id="XBH12393.1"/>
    </source>
</evidence>
<name>A0AAU7D599_9BACT</name>
<proteinExistence type="inferred from homology"/>
<dbReference type="PANTHER" id="PTHR43630">
    <property type="entry name" value="POLY-BETA-1,6-N-ACETYL-D-GLUCOSAMINE SYNTHASE"/>
    <property type="match status" value="1"/>
</dbReference>
<dbReference type="PANTHER" id="PTHR43630:SF2">
    <property type="entry name" value="GLYCOSYLTRANSFERASE"/>
    <property type="match status" value="1"/>
</dbReference>
<dbReference type="InterPro" id="IPR001173">
    <property type="entry name" value="Glyco_trans_2-like"/>
</dbReference>
<accession>A0AAU7CV03</accession>
<keyword evidence="2" id="KW-0472">Membrane</keyword>
<comment type="similarity">
    <text evidence="1">Belongs to the glycosyltransferase 2 family. WaaE/KdtX subfamily.</text>
</comment>
<organism evidence="5">
    <name type="scientific">Edaphobacter paludis</name>
    <dbReference type="NCBI Taxonomy" id="3035702"/>
    <lineage>
        <taxon>Bacteria</taxon>
        <taxon>Pseudomonadati</taxon>
        <taxon>Acidobacteriota</taxon>
        <taxon>Terriglobia</taxon>
        <taxon>Terriglobales</taxon>
        <taxon>Acidobacteriaceae</taxon>
        <taxon>Edaphobacter</taxon>
    </lineage>
</organism>